<evidence type="ECO:0000256" key="5">
    <source>
        <dbReference type="ARBA" id="ARBA00022448"/>
    </source>
</evidence>
<dbReference type="InterPro" id="IPR030183">
    <property type="entry name" value="SLAC/SLAH"/>
</dbReference>
<dbReference type="GO" id="GO:0008308">
    <property type="term" value="F:voltage-gated monoatomic anion channel activity"/>
    <property type="evidence" value="ECO:0007669"/>
    <property type="project" value="InterPro"/>
</dbReference>
<dbReference type="GO" id="GO:0012505">
    <property type="term" value="C:endomembrane system"/>
    <property type="evidence" value="ECO:0007669"/>
    <property type="project" value="UniProtKB-SubCell"/>
</dbReference>
<dbReference type="Gene3D" id="1.50.10.150">
    <property type="entry name" value="Voltage-dependent anion channel"/>
    <property type="match status" value="1"/>
</dbReference>
<comment type="subunit">
    <text evidence="4">Homotrimer.</text>
</comment>
<evidence type="ECO:0000256" key="3">
    <source>
        <dbReference type="ARBA" id="ARBA00007808"/>
    </source>
</evidence>
<dbReference type="EMBL" id="LFYR01002138">
    <property type="protein sequence ID" value="KMZ56819.1"/>
    <property type="molecule type" value="Genomic_DNA"/>
</dbReference>
<keyword evidence="14" id="KW-1185">Reference proteome</keyword>
<dbReference type="OrthoDB" id="1867618at2759"/>
<protein>
    <submittedName>
        <fullName evidence="13">S-type anion channel SLAH1</fullName>
    </submittedName>
</protein>
<feature type="transmembrane region" description="Helical" evidence="12">
    <location>
        <begin position="261"/>
        <end position="279"/>
    </location>
</feature>
<comment type="caution">
    <text evidence="13">The sequence shown here is derived from an EMBL/GenBank/DDBJ whole genome shotgun (WGS) entry which is preliminary data.</text>
</comment>
<feature type="transmembrane region" description="Helical" evidence="12">
    <location>
        <begin position="97"/>
        <end position="117"/>
    </location>
</feature>
<evidence type="ECO:0000256" key="9">
    <source>
        <dbReference type="ARBA" id="ARBA00023065"/>
    </source>
</evidence>
<evidence type="ECO:0000256" key="8">
    <source>
        <dbReference type="ARBA" id="ARBA00022989"/>
    </source>
</evidence>
<dbReference type="STRING" id="29655.A0A0K9NJ73"/>
<dbReference type="SMR" id="A0A0K9NJ73"/>
<evidence type="ECO:0000256" key="12">
    <source>
        <dbReference type="SAM" id="Phobius"/>
    </source>
</evidence>
<gene>
    <name evidence="13" type="ORF">ZOSMA_91G00860</name>
</gene>
<evidence type="ECO:0000256" key="7">
    <source>
        <dbReference type="ARBA" id="ARBA00022692"/>
    </source>
</evidence>
<evidence type="ECO:0000256" key="4">
    <source>
        <dbReference type="ARBA" id="ARBA00011233"/>
    </source>
</evidence>
<comment type="function">
    <text evidence="11">Slow, weak voltage-dependent S-type anion efflux channel involved in maintenance of anion homeostasis.</text>
</comment>
<evidence type="ECO:0000313" key="14">
    <source>
        <dbReference type="Proteomes" id="UP000036987"/>
    </source>
</evidence>
<comment type="similarity">
    <text evidence="3">Belongs to the SLAC1 S-type anion channel family.</text>
</comment>
<evidence type="ECO:0000256" key="1">
    <source>
        <dbReference type="ARBA" id="ARBA00004127"/>
    </source>
</evidence>
<dbReference type="GO" id="GO:0006873">
    <property type="term" value="P:intracellular monoatomic ion homeostasis"/>
    <property type="evidence" value="ECO:0007669"/>
    <property type="project" value="InterPro"/>
</dbReference>
<comment type="subcellular location">
    <subcellularLocation>
        <location evidence="2">Cell membrane</location>
    </subcellularLocation>
    <subcellularLocation>
        <location evidence="1">Endomembrane system</location>
        <topology evidence="1">Multi-pass membrane protein</topology>
    </subcellularLocation>
</comment>
<keyword evidence="9" id="KW-0406">Ion transport</keyword>
<keyword evidence="10 12" id="KW-0472">Membrane</keyword>
<accession>A0A0K9NJ73</accession>
<feature type="transmembrane region" description="Helical" evidence="12">
    <location>
        <begin position="321"/>
        <end position="341"/>
    </location>
</feature>
<dbReference type="InterPro" id="IPR004695">
    <property type="entry name" value="SLAC1/Mae1/Ssu1/TehA"/>
</dbReference>
<dbReference type="GO" id="GO:0005886">
    <property type="term" value="C:plasma membrane"/>
    <property type="evidence" value="ECO:0007669"/>
    <property type="project" value="UniProtKB-SubCell"/>
</dbReference>
<feature type="transmembrane region" description="Helical" evidence="12">
    <location>
        <begin position="129"/>
        <end position="148"/>
    </location>
</feature>
<dbReference type="PANTHER" id="PTHR31269:SF22">
    <property type="entry name" value="OS01G0247700 PROTEIN"/>
    <property type="match status" value="1"/>
</dbReference>
<name>A0A0K9NJ73_ZOSMR</name>
<evidence type="ECO:0000256" key="2">
    <source>
        <dbReference type="ARBA" id="ARBA00004236"/>
    </source>
</evidence>
<feature type="transmembrane region" description="Helical" evidence="12">
    <location>
        <begin position="225"/>
        <end position="246"/>
    </location>
</feature>
<dbReference type="Proteomes" id="UP000036987">
    <property type="component" value="Unassembled WGS sequence"/>
</dbReference>
<dbReference type="AlphaFoldDB" id="A0A0K9NJ73"/>
<evidence type="ECO:0000256" key="6">
    <source>
        <dbReference type="ARBA" id="ARBA00022475"/>
    </source>
</evidence>
<keyword evidence="5" id="KW-0813">Transport</keyword>
<organism evidence="13 14">
    <name type="scientific">Zostera marina</name>
    <name type="common">Eelgrass</name>
    <dbReference type="NCBI Taxonomy" id="29655"/>
    <lineage>
        <taxon>Eukaryota</taxon>
        <taxon>Viridiplantae</taxon>
        <taxon>Streptophyta</taxon>
        <taxon>Embryophyta</taxon>
        <taxon>Tracheophyta</taxon>
        <taxon>Spermatophyta</taxon>
        <taxon>Magnoliopsida</taxon>
        <taxon>Liliopsida</taxon>
        <taxon>Zosteraceae</taxon>
        <taxon>Zostera</taxon>
    </lineage>
</organism>
<keyword evidence="6" id="KW-1003">Cell membrane</keyword>
<evidence type="ECO:0000256" key="10">
    <source>
        <dbReference type="ARBA" id="ARBA00023136"/>
    </source>
</evidence>
<keyword evidence="8 12" id="KW-1133">Transmembrane helix</keyword>
<dbReference type="OMA" id="YSYVVLW"/>
<keyword evidence="7 12" id="KW-0812">Transmembrane</keyword>
<evidence type="ECO:0000256" key="11">
    <source>
        <dbReference type="ARBA" id="ARBA00054248"/>
    </source>
</evidence>
<dbReference type="PANTHER" id="PTHR31269">
    <property type="entry name" value="S-TYPE ANION CHANNEL SLAH3"/>
    <property type="match status" value="1"/>
</dbReference>
<dbReference type="FunFam" id="1.50.10.150:FF:000003">
    <property type="entry name" value="S-type anion channel SLAH1"/>
    <property type="match status" value="1"/>
</dbReference>
<dbReference type="InterPro" id="IPR038665">
    <property type="entry name" value="Voltage-dep_anion_channel_sf"/>
</dbReference>
<proteinExistence type="inferred from homology"/>
<reference evidence="14" key="1">
    <citation type="journal article" date="2016" name="Nature">
        <title>The genome of the seagrass Zostera marina reveals angiosperm adaptation to the sea.</title>
        <authorList>
            <person name="Olsen J.L."/>
            <person name="Rouze P."/>
            <person name="Verhelst B."/>
            <person name="Lin Y.-C."/>
            <person name="Bayer T."/>
            <person name="Collen J."/>
            <person name="Dattolo E."/>
            <person name="De Paoli E."/>
            <person name="Dittami S."/>
            <person name="Maumus F."/>
            <person name="Michel G."/>
            <person name="Kersting A."/>
            <person name="Lauritano C."/>
            <person name="Lohaus R."/>
            <person name="Toepel M."/>
            <person name="Tonon T."/>
            <person name="Vanneste K."/>
            <person name="Amirebrahimi M."/>
            <person name="Brakel J."/>
            <person name="Bostroem C."/>
            <person name="Chovatia M."/>
            <person name="Grimwood J."/>
            <person name="Jenkins J.W."/>
            <person name="Jueterbock A."/>
            <person name="Mraz A."/>
            <person name="Stam W.T."/>
            <person name="Tice H."/>
            <person name="Bornberg-Bauer E."/>
            <person name="Green P.J."/>
            <person name="Pearson G.A."/>
            <person name="Procaccini G."/>
            <person name="Duarte C.M."/>
            <person name="Schmutz J."/>
            <person name="Reusch T.B.H."/>
            <person name="Van de Peer Y."/>
        </authorList>
    </citation>
    <scope>NUCLEOTIDE SEQUENCE [LARGE SCALE GENOMIC DNA]</scope>
    <source>
        <strain evidence="14">cv. Finnish</strain>
    </source>
</reference>
<feature type="transmembrane region" description="Helical" evidence="12">
    <location>
        <begin position="192"/>
        <end position="213"/>
    </location>
</feature>
<evidence type="ECO:0000313" key="13">
    <source>
        <dbReference type="EMBL" id="KMZ56819.1"/>
    </source>
</evidence>
<dbReference type="Pfam" id="PF03595">
    <property type="entry name" value="SLAC1"/>
    <property type="match status" value="1"/>
</dbReference>
<sequence length="368" mass="40803">MDEQPSKLSVLTGFHAGYFRITMSLSSQALLWKTLMAYSSSASSISYIPTSIRDIAHHLHSTLFLLFWSISLAVLTSLSLLYLLRCVLRFESVKKEFTHHVGANYLFAPSISWLLLLESSPLDLLEISKLLYVALWLVFSLPAVGLEVKIYGQWFTKGKRFLASVANPTSQISVIANMVVARGAAEMDCKELALWVFSFGFAHYVVLFVTLYQRFNDGKMVPAELSPVFFLFFATPSFASLAWSSLSVDGDGGGNVMGSKMLFFLSLFLFGCLIARPALFKQSMEKFDVAWWAYSFPLSALAMGSVQYARDVRDPFADNLMLVLLVVSVGVTFVLMIYTVLNAGKIIPHGGTDNDVDGDGDVDVYVVQ</sequence>
<feature type="transmembrane region" description="Helical" evidence="12">
    <location>
        <begin position="62"/>
        <end position="85"/>
    </location>
</feature>
<feature type="transmembrane region" description="Helical" evidence="12">
    <location>
        <begin position="291"/>
        <end position="309"/>
    </location>
</feature>